<feature type="compositionally biased region" description="Low complexity" evidence="1">
    <location>
        <begin position="397"/>
        <end position="417"/>
    </location>
</feature>
<evidence type="ECO:0000313" key="2">
    <source>
        <dbReference type="EMBL" id="AAW43690.2"/>
    </source>
</evidence>
<dbReference type="VEuPathDB" id="FungiDB:CNE04810"/>
<accession>Q5KG54</accession>
<dbReference type="GeneID" id="3257829"/>
<proteinExistence type="predicted"/>
<keyword evidence="3" id="KW-1185">Reference proteome</keyword>
<organism evidence="2 3">
    <name type="scientific">Cryptococcus deneoformans (strain JEC21 / ATCC MYA-565)</name>
    <name type="common">Cryptococcus neoformans var. neoformans serotype D</name>
    <dbReference type="NCBI Taxonomy" id="214684"/>
    <lineage>
        <taxon>Eukaryota</taxon>
        <taxon>Fungi</taxon>
        <taxon>Dikarya</taxon>
        <taxon>Basidiomycota</taxon>
        <taxon>Agaricomycotina</taxon>
        <taxon>Tremellomycetes</taxon>
        <taxon>Tremellales</taxon>
        <taxon>Cryptococcaceae</taxon>
        <taxon>Cryptococcus</taxon>
        <taxon>Cryptococcus neoformans species complex</taxon>
    </lineage>
</organism>
<dbReference type="RefSeq" id="XP_024512916.1">
    <property type="nucleotide sequence ID" value="XM_024657296.1"/>
</dbReference>
<feature type="region of interest" description="Disordered" evidence="1">
    <location>
        <begin position="393"/>
        <end position="417"/>
    </location>
</feature>
<dbReference type="InParanoid" id="Q5KG54"/>
<dbReference type="AlphaFoldDB" id="Q5KG54"/>
<dbReference type="Proteomes" id="UP000002149">
    <property type="component" value="Chromosome 5"/>
</dbReference>
<reference evidence="2 3" key="1">
    <citation type="journal article" date="2005" name="Science">
        <title>The genome of the basidiomycetous yeast and human pathogen Cryptococcus neoformans.</title>
        <authorList>
            <person name="Loftus B.J."/>
            <person name="Fung E."/>
            <person name="Roncaglia P."/>
            <person name="Rowley D."/>
            <person name="Amedeo P."/>
            <person name="Bruno D."/>
            <person name="Vamathevan J."/>
            <person name="Miranda M."/>
            <person name="Anderson I.J."/>
            <person name="Fraser J.A."/>
            <person name="Allen J.E."/>
            <person name="Bosdet I.E."/>
            <person name="Brent M.R."/>
            <person name="Chiu R."/>
            <person name="Doering T.L."/>
            <person name="Donlin M.J."/>
            <person name="D'Souza C.A."/>
            <person name="Fox D.S."/>
            <person name="Grinberg V."/>
            <person name="Fu J."/>
            <person name="Fukushima M."/>
            <person name="Haas B.J."/>
            <person name="Huang J.C."/>
            <person name="Janbon G."/>
            <person name="Jones S.J."/>
            <person name="Koo H.L."/>
            <person name="Krzywinski M.I."/>
            <person name="Kwon-Chung J.K."/>
            <person name="Lengeler K.B."/>
            <person name="Maiti R."/>
            <person name="Marra M.A."/>
            <person name="Marra R.E."/>
            <person name="Mathewson C.A."/>
            <person name="Mitchell T.G."/>
            <person name="Pertea M."/>
            <person name="Riggs F.R."/>
            <person name="Salzberg S.L."/>
            <person name="Schein J.E."/>
            <person name="Shvartsbeyn A."/>
            <person name="Shin H."/>
            <person name="Shumway M."/>
            <person name="Specht C.A."/>
            <person name="Suh B.B."/>
            <person name="Tenney A."/>
            <person name="Utterback T.R."/>
            <person name="Wickes B.L."/>
            <person name="Wortman J.R."/>
            <person name="Wye N.H."/>
            <person name="Kronstad J.W."/>
            <person name="Lodge J.K."/>
            <person name="Heitman J."/>
            <person name="Davis R.W."/>
            <person name="Fraser C.M."/>
            <person name="Hyman R.W."/>
        </authorList>
    </citation>
    <scope>NUCLEOTIDE SEQUENCE [LARGE SCALE GENOMIC DNA]</scope>
    <source>
        <strain evidence="3">JEC21 / ATCC MYA-565</strain>
    </source>
</reference>
<protein>
    <submittedName>
        <fullName evidence="2">Uncharacterized protein</fullName>
    </submittedName>
</protein>
<dbReference type="HOGENOM" id="CLU_665664_0_0_1"/>
<dbReference type="OrthoDB" id="2575502at2759"/>
<dbReference type="EMBL" id="AE017345">
    <property type="protein sequence ID" value="AAW43690.2"/>
    <property type="molecule type" value="Genomic_DNA"/>
</dbReference>
<gene>
    <name evidence="2" type="ordered locus">CNE04810</name>
</gene>
<evidence type="ECO:0000256" key="1">
    <source>
        <dbReference type="SAM" id="MobiDB-lite"/>
    </source>
</evidence>
<evidence type="ECO:0000313" key="3">
    <source>
        <dbReference type="Proteomes" id="UP000002149"/>
    </source>
</evidence>
<feature type="region of interest" description="Disordered" evidence="1">
    <location>
        <begin position="1"/>
        <end position="46"/>
    </location>
</feature>
<name>Q5KG54_CRYD1</name>
<dbReference type="PaxDb" id="214684-Q5KG54"/>
<sequence>MRSFLKSIFKPSPSSNRSTRPRKRSRESPFTTRYYSEYNPQPEDLGTLPDALQGQLMIDNNEETESTIPRLLRVLEDRGQSGEEGMITPYLHEGRNYRTGDTITTSSLSINERVGLVEAVLQANDEAINDLEKLLQTAFGMAPNSRLLGQMMNLLETQRHEINEMKPYIESRPFPSLLTLQQIYAKVDGEINNLADLPDTVARDTLVTLVQVLQEGPDYLIDVCLISNIVWYAKIVDLSYAASIQHMLDKAIDQKSNLTTFRGAVESIFAISAALSVDFLDDQTAENAYRDLGALLRQLELRMESSKEITPETIIVNSVVGSSATTGASTPTPPPMPGYAADTSILSPAVLSPSSSFPSSPNASEFKSIDMKELQTLFGTGVSTPVTPLSGLSSFDATPTDTTAKPTRAPSSSAVSVAGSDSSEEIWEYRGQFLTRSALDLVLRQETLAQADSSGQYAGEASWDDLRGTWIPVWVKKLKLSDLAEGEIPDSSPAGFQERDTDAWGNKIGWYGSHKEMYYKEEPKWELKD</sequence>
<dbReference type="KEGG" id="cne:CNE04810"/>